<evidence type="ECO:0000313" key="2">
    <source>
        <dbReference type="Proteomes" id="UP000001077"/>
    </source>
</evidence>
<dbReference type="eggNOG" id="ENOG50301K5">
    <property type="taxonomic scope" value="Bacteria"/>
</dbReference>
<keyword evidence="2" id="KW-1185">Reference proteome</keyword>
<comment type="caution">
    <text evidence="1">The sequence shown here is derived from an EMBL/GenBank/DDBJ whole genome shotgun (WGS) entry which is preliminary data.</text>
</comment>
<protein>
    <submittedName>
        <fullName evidence="1">Uncharacterized protein</fullName>
    </submittedName>
</protein>
<dbReference type="AlphaFoldDB" id="J0QCG8"/>
<reference evidence="1 2" key="1">
    <citation type="submission" date="2012-03" db="EMBL/GenBank/DDBJ databases">
        <title>The Genome Sequence of Bartonella rattimassiliensis 15908.</title>
        <authorList>
            <consortium name="The Broad Institute Genome Sequencing Platform"/>
            <consortium name="The Broad Institute Genome Sequencing Center for Infectious Disease"/>
            <person name="Feldgarden M."/>
            <person name="Kirby J."/>
            <person name="Kosoy M."/>
            <person name="Birtles R."/>
            <person name="Probert W.S."/>
            <person name="Chiaraviglio L."/>
            <person name="Young S.K."/>
            <person name="Zeng Q."/>
            <person name="Gargeya S."/>
            <person name="Fitzgerald M."/>
            <person name="Haas B."/>
            <person name="Abouelleil A."/>
            <person name="Alvarado L."/>
            <person name="Arachchi H.M."/>
            <person name="Berlin A."/>
            <person name="Chapman S.B."/>
            <person name="Gearin G."/>
            <person name="Goldberg J."/>
            <person name="Griggs A."/>
            <person name="Gujja S."/>
            <person name="Hansen M."/>
            <person name="Heiman D."/>
            <person name="Howarth C."/>
            <person name="Larimer J."/>
            <person name="Lui A."/>
            <person name="MacDonald P.J.P."/>
            <person name="McCowen C."/>
            <person name="Montmayeur A."/>
            <person name="Murphy C."/>
            <person name="Neiman D."/>
            <person name="Pearson M."/>
            <person name="Priest M."/>
            <person name="Roberts A."/>
            <person name="Saif S."/>
            <person name="Shea T."/>
            <person name="Sisk P."/>
            <person name="Stolte C."/>
            <person name="Sykes S."/>
            <person name="Wortman J."/>
            <person name="Nusbaum C."/>
            <person name="Birren B."/>
        </authorList>
    </citation>
    <scope>NUCLEOTIDE SEQUENCE [LARGE SCALE GENOMIC DNA]</scope>
    <source>
        <strain evidence="1 2">15908</strain>
    </source>
</reference>
<dbReference type="EMBL" id="AILY01000054">
    <property type="protein sequence ID" value="EJF83026.1"/>
    <property type="molecule type" value="Genomic_DNA"/>
</dbReference>
<sequence length="126" mass="14047">MMGSFGHRIVLILFMFSIFGAGLFALRSGTISQFLPGRSSFSSQQIDVTEEALLERLSVSFPDIIMRLSKMNPQQQELFIEKVRRDVVSFACENGYGNEKAQEFGKTVAMVLSKAVSHPSIANAYF</sequence>
<proteinExistence type="predicted"/>
<accession>J0QCG8</accession>
<dbReference type="Proteomes" id="UP000001077">
    <property type="component" value="Unassembled WGS sequence"/>
</dbReference>
<name>J0QCG8_9HYPH</name>
<evidence type="ECO:0000313" key="1">
    <source>
        <dbReference type="EMBL" id="EJF83026.1"/>
    </source>
</evidence>
<organism evidence="1 2">
    <name type="scientific">Bartonella rattimassiliensis 15908</name>
    <dbReference type="NCBI Taxonomy" id="1094556"/>
    <lineage>
        <taxon>Bacteria</taxon>
        <taxon>Pseudomonadati</taxon>
        <taxon>Pseudomonadota</taxon>
        <taxon>Alphaproteobacteria</taxon>
        <taxon>Hyphomicrobiales</taxon>
        <taxon>Bartonellaceae</taxon>
        <taxon>Bartonella</taxon>
    </lineage>
</organism>
<gene>
    <name evidence="1" type="ORF">MCY_01547</name>
</gene>
<dbReference type="PATRIC" id="fig|1094556.3.peg.1750"/>
<dbReference type="HOGENOM" id="CLU_163176_0_0_5"/>